<dbReference type="Pfam" id="PF00877">
    <property type="entry name" value="NLPC_P60"/>
    <property type="match status" value="1"/>
</dbReference>
<evidence type="ECO:0000256" key="5">
    <source>
        <dbReference type="SAM" id="MobiDB-lite"/>
    </source>
</evidence>
<organism evidence="7">
    <name type="scientific">Siphoviridae sp. ctk5O4</name>
    <dbReference type="NCBI Taxonomy" id="2827921"/>
    <lineage>
        <taxon>Viruses</taxon>
        <taxon>Duplodnaviria</taxon>
        <taxon>Heunggongvirae</taxon>
        <taxon>Uroviricota</taxon>
        <taxon>Caudoviricetes</taxon>
    </lineage>
</organism>
<evidence type="ECO:0000313" key="7">
    <source>
        <dbReference type="EMBL" id="DAF51191.1"/>
    </source>
</evidence>
<feature type="compositionally biased region" description="Low complexity" evidence="5">
    <location>
        <begin position="105"/>
        <end position="128"/>
    </location>
</feature>
<dbReference type="GO" id="GO:0006508">
    <property type="term" value="P:proteolysis"/>
    <property type="evidence" value="ECO:0007669"/>
    <property type="project" value="UniProtKB-KW"/>
</dbReference>
<protein>
    <submittedName>
        <fullName evidence="7">NlpC/P60 family</fullName>
    </submittedName>
</protein>
<dbReference type="GO" id="GO:0001897">
    <property type="term" value="P:symbiont-mediated cytolysis of host cell"/>
    <property type="evidence" value="ECO:0007669"/>
    <property type="project" value="UniProtKB-ARBA"/>
</dbReference>
<dbReference type="GO" id="GO:0008234">
    <property type="term" value="F:cysteine-type peptidase activity"/>
    <property type="evidence" value="ECO:0007669"/>
    <property type="project" value="UniProtKB-KW"/>
</dbReference>
<dbReference type="InterPro" id="IPR051794">
    <property type="entry name" value="PG_Endopeptidase_C40"/>
</dbReference>
<proteinExistence type="inferred from homology"/>
<feature type="domain" description="NlpC/P60" evidence="6">
    <location>
        <begin position="301"/>
        <end position="424"/>
    </location>
</feature>
<accession>A0A8S5SKI9</accession>
<keyword evidence="3" id="KW-0378">Hydrolase</keyword>
<dbReference type="Gene3D" id="2.10.270.10">
    <property type="entry name" value="Cholin Binding"/>
    <property type="match status" value="2"/>
</dbReference>
<dbReference type="SUPFAM" id="SSF69360">
    <property type="entry name" value="Cell wall binding repeat"/>
    <property type="match status" value="1"/>
</dbReference>
<dbReference type="SUPFAM" id="SSF54001">
    <property type="entry name" value="Cysteine proteinases"/>
    <property type="match status" value="1"/>
</dbReference>
<evidence type="ECO:0000256" key="4">
    <source>
        <dbReference type="ARBA" id="ARBA00022807"/>
    </source>
</evidence>
<dbReference type="PROSITE" id="PS51935">
    <property type="entry name" value="NLPC_P60"/>
    <property type="match status" value="1"/>
</dbReference>
<name>A0A8S5SKI9_9CAUD</name>
<dbReference type="EMBL" id="BK032612">
    <property type="protein sequence ID" value="DAF51191.1"/>
    <property type="molecule type" value="Genomic_DNA"/>
</dbReference>
<dbReference type="Gene3D" id="3.90.1720.10">
    <property type="entry name" value="endopeptidase domain like (from Nostoc punctiforme)"/>
    <property type="match status" value="1"/>
</dbReference>
<dbReference type="PANTHER" id="PTHR47359">
    <property type="entry name" value="PEPTIDOGLYCAN DL-ENDOPEPTIDASE CWLO"/>
    <property type="match status" value="1"/>
</dbReference>
<evidence type="ECO:0000256" key="3">
    <source>
        <dbReference type="ARBA" id="ARBA00022801"/>
    </source>
</evidence>
<sequence>MTKGKRQYLQKKEKWLAAILLFAGTTSIITISSGTVTALASDTNTTETVSSNSESTNPSNAAADSTAPSSSNTTKVAAANSESTNPSNAAADNTAPSSSNTTKVAAANSESTNSSNAAADSTAPSSSNTTKVAAFSSALMVTNESEKLINSYKYVGNDVYFLGSDGQPITGLRHYGNNQLEYYGTDHIQYRNKYYQADQNTWYFFGSNGDAITGLRHYGNNQLEYYGTDHVQYRNRYYQADQNTWYFFGSDGDAITGLRHYGNNQLEYYGTDHIQYRNKTAYVGNTSYYCDSHGNAQVSSLSRQMAIINLARTKLGDPYTQSQAGRLGPNSFDCSGFVYYLYKTAAGITLNGTVTTTEETSGREVSLNELQPGDLLFYGSRGNTYHVGLYEGNGMMIHAATPEEGVKETAIKYYQPTFARRIIG</sequence>
<dbReference type="InterPro" id="IPR038765">
    <property type="entry name" value="Papain-like_cys_pep_sf"/>
</dbReference>
<evidence type="ECO:0000256" key="2">
    <source>
        <dbReference type="ARBA" id="ARBA00022670"/>
    </source>
</evidence>
<dbReference type="InterPro" id="IPR000064">
    <property type="entry name" value="NLP_P60_dom"/>
</dbReference>
<dbReference type="PANTHER" id="PTHR47359:SF3">
    <property type="entry name" value="NLP_P60 DOMAIN-CONTAINING PROTEIN-RELATED"/>
    <property type="match status" value="1"/>
</dbReference>
<comment type="similarity">
    <text evidence="1">Belongs to the peptidase C40 family.</text>
</comment>
<feature type="compositionally biased region" description="Low complexity" evidence="5">
    <location>
        <begin position="46"/>
        <end position="60"/>
    </location>
</feature>
<evidence type="ECO:0000259" key="6">
    <source>
        <dbReference type="PROSITE" id="PS51935"/>
    </source>
</evidence>
<reference evidence="7" key="1">
    <citation type="journal article" date="2021" name="Proc. Natl. Acad. Sci. U.S.A.">
        <title>A Catalog of Tens of Thousands of Viruses from Human Metagenomes Reveals Hidden Associations with Chronic Diseases.</title>
        <authorList>
            <person name="Tisza M.J."/>
            <person name="Buck C.B."/>
        </authorList>
    </citation>
    <scope>NUCLEOTIDE SEQUENCE</scope>
    <source>
        <strain evidence="7">Ctk5O4</strain>
    </source>
</reference>
<evidence type="ECO:0000256" key="1">
    <source>
        <dbReference type="ARBA" id="ARBA00007074"/>
    </source>
</evidence>
<keyword evidence="4" id="KW-0788">Thiol protease</keyword>
<feature type="compositionally biased region" description="Polar residues" evidence="5">
    <location>
        <begin position="62"/>
        <end position="103"/>
    </location>
</feature>
<keyword evidence="2" id="KW-0645">Protease</keyword>
<feature type="region of interest" description="Disordered" evidence="5">
    <location>
        <begin position="46"/>
        <end position="128"/>
    </location>
</feature>